<dbReference type="PANTHER" id="PTHR33069">
    <property type="entry name" value="CHROMOSOME 7, WHOLE GENOME SHOTGUN SEQUENCE-RELATED"/>
    <property type="match status" value="1"/>
</dbReference>
<dbReference type="PANTHER" id="PTHR33069:SF3">
    <property type="entry name" value="DYNEIN HEAVY CHAIN TAIL DOMAIN-CONTAINING PROTEIN"/>
    <property type="match status" value="1"/>
</dbReference>
<dbReference type="Proteomes" id="UP000054564">
    <property type="component" value="Unassembled WGS sequence"/>
</dbReference>
<protein>
    <submittedName>
        <fullName evidence="1">Uncharacterized protein</fullName>
    </submittedName>
</protein>
<comment type="caution">
    <text evidence="1">The sequence shown here is derived from an EMBL/GenBank/DDBJ whole genome shotgun (WGS) entry which is preliminary data.</text>
</comment>
<dbReference type="AlphaFoldDB" id="A0A0L0V5W1"/>
<accession>A0A0L0V5W1</accession>
<sequence>MTYKNPILAGFSRLMNKFQPSFYGKWTHYQNFFDDAFSALSIDQVRTQEGLLDRMQLSLLPLLDDQIKTLSSSLNPGDVWKEPIAKRQLILRTMSALEHTIDQIKFIIASTCPACKGPLTSAPERTDDHDCRGLKSYRLQRLELKFNGEVLYQINQVFTHARELFQKTVLAPDAVKPDKLDESSDRKLLAKWVDLASKSIKSTIKEFESSELDLAQESWQFELSKIDDIFGEIIHTAYQPGTDLVTEDGRRYSRAPVHEPVVRLAQGIVPIIKLVKIFYKKTSQRGMNQRRFPLFTKMSSQQILSMAHSIGTFHGDVLKLRLLLPRANQRFGAVTGKEFMRLVNNLKSQVETPLALMPLHYIPLISVTDGPELRAYYITWFETWSDQFYLAIRNFKRLAKRFDSTPF</sequence>
<organism evidence="1 2">
    <name type="scientific">Puccinia striiformis f. sp. tritici PST-78</name>
    <dbReference type="NCBI Taxonomy" id="1165861"/>
    <lineage>
        <taxon>Eukaryota</taxon>
        <taxon>Fungi</taxon>
        <taxon>Dikarya</taxon>
        <taxon>Basidiomycota</taxon>
        <taxon>Pucciniomycotina</taxon>
        <taxon>Pucciniomycetes</taxon>
        <taxon>Pucciniales</taxon>
        <taxon>Pucciniaceae</taxon>
        <taxon>Puccinia</taxon>
    </lineage>
</organism>
<gene>
    <name evidence="1" type="ORF">PSTG_11964</name>
</gene>
<name>A0A0L0V5W1_9BASI</name>
<evidence type="ECO:0000313" key="2">
    <source>
        <dbReference type="Proteomes" id="UP000054564"/>
    </source>
</evidence>
<dbReference type="EMBL" id="AJIL01000111">
    <property type="protein sequence ID" value="KNE94690.1"/>
    <property type="molecule type" value="Genomic_DNA"/>
</dbReference>
<reference evidence="2" key="1">
    <citation type="submission" date="2014-03" db="EMBL/GenBank/DDBJ databases">
        <title>The Genome Sequence of Puccinia striiformis f. sp. tritici PST-78.</title>
        <authorList>
            <consortium name="The Broad Institute Genome Sequencing Platform"/>
            <person name="Cuomo C."/>
            <person name="Hulbert S."/>
            <person name="Chen X."/>
            <person name="Walker B."/>
            <person name="Young S.K."/>
            <person name="Zeng Q."/>
            <person name="Gargeya S."/>
            <person name="Fitzgerald M."/>
            <person name="Haas B."/>
            <person name="Abouelleil A."/>
            <person name="Alvarado L."/>
            <person name="Arachchi H.M."/>
            <person name="Berlin A.M."/>
            <person name="Chapman S.B."/>
            <person name="Goldberg J."/>
            <person name="Griggs A."/>
            <person name="Gujja S."/>
            <person name="Hansen M."/>
            <person name="Howarth C."/>
            <person name="Imamovic A."/>
            <person name="Larimer J."/>
            <person name="McCowan C."/>
            <person name="Montmayeur A."/>
            <person name="Murphy C."/>
            <person name="Neiman D."/>
            <person name="Pearson M."/>
            <person name="Priest M."/>
            <person name="Roberts A."/>
            <person name="Saif S."/>
            <person name="Shea T."/>
            <person name="Sisk P."/>
            <person name="Sykes S."/>
            <person name="Wortman J."/>
            <person name="Nusbaum C."/>
            <person name="Birren B."/>
        </authorList>
    </citation>
    <scope>NUCLEOTIDE SEQUENCE [LARGE SCALE GENOMIC DNA]</scope>
    <source>
        <strain evidence="2">race PST-78</strain>
    </source>
</reference>
<evidence type="ECO:0000313" key="1">
    <source>
        <dbReference type="EMBL" id="KNE94690.1"/>
    </source>
</evidence>
<keyword evidence="2" id="KW-1185">Reference proteome</keyword>
<proteinExistence type="predicted"/>
<dbReference type="OrthoDB" id="2497865at2759"/>